<dbReference type="EnsemblPlants" id="AES70090">
    <property type="protein sequence ID" value="AES70090"/>
    <property type="gene ID" value="MTR_3g047760"/>
</dbReference>
<keyword evidence="1" id="KW-0812">Transmembrane</keyword>
<keyword evidence="1" id="KW-0472">Membrane</keyword>
<reference evidence="1 3" key="1">
    <citation type="journal article" date="2011" name="Nature">
        <title>The Medicago genome provides insight into the evolution of rhizobial symbioses.</title>
        <authorList>
            <person name="Young N.D."/>
            <person name="Debelle F."/>
            <person name="Oldroyd G.E."/>
            <person name="Geurts R."/>
            <person name="Cannon S.B."/>
            <person name="Udvardi M.K."/>
            <person name="Benedito V.A."/>
            <person name="Mayer K.F."/>
            <person name="Gouzy J."/>
            <person name="Schoof H."/>
            <person name="Van de Peer Y."/>
            <person name="Proost S."/>
            <person name="Cook D.R."/>
            <person name="Meyers B.C."/>
            <person name="Spannagl M."/>
            <person name="Cheung F."/>
            <person name="De Mita S."/>
            <person name="Krishnakumar V."/>
            <person name="Gundlach H."/>
            <person name="Zhou S."/>
            <person name="Mudge J."/>
            <person name="Bharti A.K."/>
            <person name="Murray J.D."/>
            <person name="Naoumkina M.A."/>
            <person name="Rosen B."/>
            <person name="Silverstein K.A."/>
            <person name="Tang H."/>
            <person name="Rombauts S."/>
            <person name="Zhao P.X."/>
            <person name="Zhou P."/>
            <person name="Barbe V."/>
            <person name="Bardou P."/>
            <person name="Bechner M."/>
            <person name="Bellec A."/>
            <person name="Berger A."/>
            <person name="Berges H."/>
            <person name="Bidwell S."/>
            <person name="Bisseling T."/>
            <person name="Choisne N."/>
            <person name="Couloux A."/>
            <person name="Denny R."/>
            <person name="Deshpande S."/>
            <person name="Dai X."/>
            <person name="Doyle J.J."/>
            <person name="Dudez A.M."/>
            <person name="Farmer A.D."/>
            <person name="Fouteau S."/>
            <person name="Franken C."/>
            <person name="Gibelin C."/>
            <person name="Gish J."/>
            <person name="Goldstein S."/>
            <person name="Gonzalez A.J."/>
            <person name="Green P.J."/>
            <person name="Hallab A."/>
            <person name="Hartog M."/>
            <person name="Hua A."/>
            <person name="Humphray S.J."/>
            <person name="Jeong D.H."/>
            <person name="Jing Y."/>
            <person name="Jocker A."/>
            <person name="Kenton S.M."/>
            <person name="Kim D.J."/>
            <person name="Klee K."/>
            <person name="Lai H."/>
            <person name="Lang C."/>
            <person name="Lin S."/>
            <person name="Macmil S.L."/>
            <person name="Magdelenat G."/>
            <person name="Matthews L."/>
            <person name="McCorrison J."/>
            <person name="Monaghan E.L."/>
            <person name="Mun J.H."/>
            <person name="Najar F.Z."/>
            <person name="Nicholson C."/>
            <person name="Noirot C."/>
            <person name="O'Bleness M."/>
            <person name="Paule C.R."/>
            <person name="Poulain J."/>
            <person name="Prion F."/>
            <person name="Qin B."/>
            <person name="Qu C."/>
            <person name="Retzel E.F."/>
            <person name="Riddle C."/>
            <person name="Sallet E."/>
            <person name="Samain S."/>
            <person name="Samson N."/>
            <person name="Sanders I."/>
            <person name="Saurat O."/>
            <person name="Scarpelli C."/>
            <person name="Schiex T."/>
            <person name="Segurens B."/>
            <person name="Severin A.J."/>
            <person name="Sherrier D.J."/>
            <person name="Shi R."/>
            <person name="Sims S."/>
            <person name="Singer S.R."/>
            <person name="Sinharoy S."/>
            <person name="Sterck L."/>
            <person name="Viollet A."/>
            <person name="Wang B.B."/>
            <person name="Wang K."/>
            <person name="Wang M."/>
            <person name="Wang X."/>
            <person name="Warfsmann J."/>
            <person name="Weissenbach J."/>
            <person name="White D.D."/>
            <person name="White J.D."/>
            <person name="Wiley G.B."/>
            <person name="Wincker P."/>
            <person name="Xing Y."/>
            <person name="Yang L."/>
            <person name="Yao Z."/>
            <person name="Ying F."/>
            <person name="Zhai J."/>
            <person name="Zhou L."/>
            <person name="Zuber A."/>
            <person name="Denarie J."/>
            <person name="Dixon R.A."/>
            <person name="May G.D."/>
            <person name="Schwartz D.C."/>
            <person name="Rogers J."/>
            <person name="Quetier F."/>
            <person name="Town C.D."/>
            <person name="Roe B.A."/>
        </authorList>
    </citation>
    <scope>NUCLEOTIDE SEQUENCE [LARGE SCALE GENOMIC DNA]</scope>
    <source>
        <strain evidence="1">A17</strain>
        <strain evidence="2 3">cv. Jemalong A17</strain>
    </source>
</reference>
<name>G7IXW2_MEDTR</name>
<evidence type="ECO:0000313" key="3">
    <source>
        <dbReference type="Proteomes" id="UP000002051"/>
    </source>
</evidence>
<accession>G7IXW2</accession>
<reference evidence="2" key="3">
    <citation type="submission" date="2015-04" db="UniProtKB">
        <authorList>
            <consortium name="EnsemblPlants"/>
        </authorList>
    </citation>
    <scope>IDENTIFICATION</scope>
    <source>
        <strain evidence="2">cv. Jemalong A17</strain>
    </source>
</reference>
<proteinExistence type="predicted"/>
<evidence type="ECO:0000313" key="2">
    <source>
        <dbReference type="EnsemblPlants" id="AES70090"/>
    </source>
</evidence>
<keyword evidence="3" id="KW-1185">Reference proteome</keyword>
<dbReference type="PaxDb" id="3880-AES70090"/>
<sequence length="61" mass="7057">MRTKTTMRLLQTPISGGENYLINQLLNIICFLVEDQIIVILPNGPYNIMLIVTPYFIIYLL</sequence>
<dbReference type="AlphaFoldDB" id="G7IXW2"/>
<protein>
    <submittedName>
        <fullName evidence="1">Transmembrane protein, putative</fullName>
    </submittedName>
</protein>
<dbReference type="HOGENOM" id="CLU_2926057_0_0_1"/>
<dbReference type="EMBL" id="CM001219">
    <property type="protein sequence ID" value="AES70090.1"/>
    <property type="molecule type" value="Genomic_DNA"/>
</dbReference>
<gene>
    <name evidence="1" type="ordered locus">MTR_3g047760</name>
</gene>
<dbReference type="Proteomes" id="UP000002051">
    <property type="component" value="Chromosome 3"/>
</dbReference>
<organism evidence="1 3">
    <name type="scientific">Medicago truncatula</name>
    <name type="common">Barrel medic</name>
    <name type="synonym">Medicago tribuloides</name>
    <dbReference type="NCBI Taxonomy" id="3880"/>
    <lineage>
        <taxon>Eukaryota</taxon>
        <taxon>Viridiplantae</taxon>
        <taxon>Streptophyta</taxon>
        <taxon>Embryophyta</taxon>
        <taxon>Tracheophyta</taxon>
        <taxon>Spermatophyta</taxon>
        <taxon>Magnoliopsida</taxon>
        <taxon>eudicotyledons</taxon>
        <taxon>Gunneridae</taxon>
        <taxon>Pentapetalae</taxon>
        <taxon>rosids</taxon>
        <taxon>fabids</taxon>
        <taxon>Fabales</taxon>
        <taxon>Fabaceae</taxon>
        <taxon>Papilionoideae</taxon>
        <taxon>50 kb inversion clade</taxon>
        <taxon>NPAAA clade</taxon>
        <taxon>Hologalegina</taxon>
        <taxon>IRL clade</taxon>
        <taxon>Trifolieae</taxon>
        <taxon>Medicago</taxon>
    </lineage>
</organism>
<evidence type="ECO:0000313" key="1">
    <source>
        <dbReference type="EMBL" id="AES70090.1"/>
    </source>
</evidence>
<reference evidence="1 3" key="2">
    <citation type="journal article" date="2014" name="BMC Genomics">
        <title>An improved genome release (version Mt4.0) for the model legume Medicago truncatula.</title>
        <authorList>
            <person name="Tang H."/>
            <person name="Krishnakumar V."/>
            <person name="Bidwell S."/>
            <person name="Rosen B."/>
            <person name="Chan A."/>
            <person name="Zhou S."/>
            <person name="Gentzbittel L."/>
            <person name="Childs K.L."/>
            <person name="Yandell M."/>
            <person name="Gundlach H."/>
            <person name="Mayer K.F."/>
            <person name="Schwartz D.C."/>
            <person name="Town C.D."/>
        </authorList>
    </citation>
    <scope>GENOME REANNOTATION</scope>
    <source>
        <strain evidence="2 3">cv. Jemalong A17</strain>
    </source>
</reference>